<sequence length="66" mass="7717">MDRSDLPPIPKDLMEALDKRFPEKSPSLKTSIDEIRFESGKRAVVRFLLDQYNLQNEKVIKTQVLK</sequence>
<dbReference type="RefSeq" id="WP_136882668.1">
    <property type="nucleotide sequence ID" value="NZ_CP050898.1"/>
</dbReference>
<evidence type="ECO:0000313" key="1">
    <source>
        <dbReference type="EMBL" id="QIX20603.1"/>
    </source>
</evidence>
<protein>
    <submittedName>
        <fullName evidence="1">Uncharacterized protein</fullName>
    </submittedName>
</protein>
<name>A0A6H0ZKB8_9HYPH</name>
<dbReference type="AlphaFoldDB" id="A0A6H0ZKB8"/>
<gene>
    <name evidence="1" type="ORF">FOB41_05350</name>
</gene>
<dbReference type="Proteomes" id="UP000500870">
    <property type="component" value="Chromosome 1"/>
</dbReference>
<dbReference type="EMBL" id="CP050898">
    <property type="protein sequence ID" value="QIX20603.1"/>
    <property type="molecule type" value="Genomic_DNA"/>
</dbReference>
<organism evidence="1 2">
    <name type="scientific">Agrobacterium pusense</name>
    <dbReference type="NCBI Taxonomy" id="648995"/>
    <lineage>
        <taxon>Bacteria</taxon>
        <taxon>Pseudomonadati</taxon>
        <taxon>Pseudomonadota</taxon>
        <taxon>Alphaproteobacteria</taxon>
        <taxon>Hyphomicrobiales</taxon>
        <taxon>Rhizobiaceae</taxon>
        <taxon>Rhizobium/Agrobacterium group</taxon>
        <taxon>Agrobacterium</taxon>
    </lineage>
</organism>
<reference evidence="1 2" key="1">
    <citation type="submission" date="2020-04" db="EMBL/GenBank/DDBJ databases">
        <title>FDA dAtabase for Regulatory Grade micrObial Sequences (FDA-ARGOS): Supporting development and validation of Infectious Disease Dx tests.</title>
        <authorList>
            <person name="Sciortino C."/>
            <person name="Tallon L."/>
            <person name="Sadzewicz L."/>
            <person name="Vavikolanu K."/>
            <person name="Mehta A."/>
            <person name="Aluvathingal J."/>
            <person name="Nadendla S."/>
            <person name="Nandy P."/>
            <person name="Geyer C."/>
            <person name="Yan Y."/>
            <person name="Sichtig H."/>
        </authorList>
    </citation>
    <scope>NUCLEOTIDE SEQUENCE [LARGE SCALE GENOMIC DNA]</scope>
    <source>
        <strain evidence="1 2">FDAARGOS_633</strain>
    </source>
</reference>
<proteinExistence type="predicted"/>
<accession>A0A6H0ZKB8</accession>
<evidence type="ECO:0000313" key="2">
    <source>
        <dbReference type="Proteomes" id="UP000500870"/>
    </source>
</evidence>